<dbReference type="Proteomes" id="UP000184241">
    <property type="component" value="Unassembled WGS sequence"/>
</dbReference>
<dbReference type="PANTHER" id="PTHR30532">
    <property type="entry name" value="IRON III DICITRATE-BINDING PERIPLASMIC PROTEIN"/>
    <property type="match status" value="1"/>
</dbReference>
<feature type="signal peptide" evidence="5">
    <location>
        <begin position="1"/>
        <end position="26"/>
    </location>
</feature>
<feature type="chain" id="PRO_5039676124" evidence="5">
    <location>
        <begin position="27"/>
        <end position="316"/>
    </location>
</feature>
<keyword evidence="3" id="KW-0813">Transport</keyword>
<dbReference type="RefSeq" id="WP_073019640.1">
    <property type="nucleotide sequence ID" value="NZ_FQXU01000007.1"/>
</dbReference>
<dbReference type="GO" id="GO:0030288">
    <property type="term" value="C:outer membrane-bounded periplasmic space"/>
    <property type="evidence" value="ECO:0007669"/>
    <property type="project" value="TreeGrafter"/>
</dbReference>
<dbReference type="InterPro" id="IPR002491">
    <property type="entry name" value="ABC_transptr_periplasmic_BD"/>
</dbReference>
<proteinExistence type="inferred from homology"/>
<gene>
    <name evidence="7" type="ORF">SAMN02745941_02331</name>
</gene>
<dbReference type="GO" id="GO:1901678">
    <property type="term" value="P:iron coordination entity transport"/>
    <property type="evidence" value="ECO:0007669"/>
    <property type="project" value="UniProtKB-ARBA"/>
</dbReference>
<dbReference type="AlphaFoldDB" id="A0A1M5YY78"/>
<dbReference type="PROSITE" id="PS51257">
    <property type="entry name" value="PROKAR_LIPOPROTEIN"/>
    <property type="match status" value="1"/>
</dbReference>
<evidence type="ECO:0000313" key="7">
    <source>
        <dbReference type="EMBL" id="SHI16935.1"/>
    </source>
</evidence>
<sequence length="316" mass="34179">MKKKLLALTLATLTVLGVTGCSNKGAAQETPKESENKEIKLTYKDKEYTVPGSDAKLVITGSLESLEDALLLGVKPMGAMTVGGSFPDMFKTITGDSKAIGEKTQPNVETILSLKPDLILGSSKFPEETLEKLNKIAPTVPVSHIATDWEANLILMGQLSGKEDKAKEIIANYKKDASESKEKLANSLKGKKVLAARIRAGNIAIYPANIFFNTVLYSDLGLEVPEPVAAAKAQENISLEKLSELNPDYIFLQFSEDENADKPKALEELESNPIWKNLNAVKNGKVFVNVVDPLAQGGTAWSKTEFLKAAVSKLSK</sequence>
<dbReference type="EMBL" id="FQXU01000007">
    <property type="protein sequence ID" value="SHI16935.1"/>
    <property type="molecule type" value="Genomic_DNA"/>
</dbReference>
<dbReference type="PANTHER" id="PTHR30532:SF10">
    <property type="entry name" value="IRON-UPTAKE SYSTEM-BINDING PROTEIN"/>
    <property type="match status" value="1"/>
</dbReference>
<dbReference type="Gene3D" id="3.40.50.1980">
    <property type="entry name" value="Nitrogenase molybdenum iron protein domain"/>
    <property type="match status" value="2"/>
</dbReference>
<reference evidence="7 8" key="1">
    <citation type="submission" date="2016-11" db="EMBL/GenBank/DDBJ databases">
        <authorList>
            <person name="Jaros S."/>
            <person name="Januszkiewicz K."/>
            <person name="Wedrychowicz H."/>
        </authorList>
    </citation>
    <scope>NUCLEOTIDE SEQUENCE [LARGE SCALE GENOMIC DNA]</scope>
    <source>
        <strain evidence="7 8">DSM 6191</strain>
    </source>
</reference>
<dbReference type="Pfam" id="PF01497">
    <property type="entry name" value="Peripla_BP_2"/>
    <property type="match status" value="1"/>
</dbReference>
<dbReference type="SUPFAM" id="SSF53807">
    <property type="entry name" value="Helical backbone' metal receptor"/>
    <property type="match status" value="1"/>
</dbReference>
<dbReference type="CDD" id="cd01138">
    <property type="entry name" value="FeuA"/>
    <property type="match status" value="1"/>
</dbReference>
<evidence type="ECO:0000256" key="2">
    <source>
        <dbReference type="ARBA" id="ARBA00008814"/>
    </source>
</evidence>
<name>A0A1M5YY78_9CLOT</name>
<evidence type="ECO:0000256" key="5">
    <source>
        <dbReference type="SAM" id="SignalP"/>
    </source>
</evidence>
<evidence type="ECO:0000256" key="3">
    <source>
        <dbReference type="ARBA" id="ARBA00022448"/>
    </source>
</evidence>
<evidence type="ECO:0000256" key="4">
    <source>
        <dbReference type="ARBA" id="ARBA00022729"/>
    </source>
</evidence>
<evidence type="ECO:0000256" key="1">
    <source>
        <dbReference type="ARBA" id="ARBA00004196"/>
    </source>
</evidence>
<feature type="domain" description="Fe/B12 periplasmic-binding" evidence="6">
    <location>
        <begin position="57"/>
        <end position="316"/>
    </location>
</feature>
<comment type="similarity">
    <text evidence="2">Belongs to the bacterial solute-binding protein 8 family.</text>
</comment>
<evidence type="ECO:0000313" key="8">
    <source>
        <dbReference type="Proteomes" id="UP000184241"/>
    </source>
</evidence>
<dbReference type="PROSITE" id="PS50983">
    <property type="entry name" value="FE_B12_PBP"/>
    <property type="match status" value="1"/>
</dbReference>
<protein>
    <submittedName>
        <fullName evidence="7">Iron complex transport system substrate-binding protein</fullName>
    </submittedName>
</protein>
<organism evidence="7 8">
    <name type="scientific">Clostridium intestinale DSM 6191</name>
    <dbReference type="NCBI Taxonomy" id="1121320"/>
    <lineage>
        <taxon>Bacteria</taxon>
        <taxon>Bacillati</taxon>
        <taxon>Bacillota</taxon>
        <taxon>Clostridia</taxon>
        <taxon>Eubacteriales</taxon>
        <taxon>Clostridiaceae</taxon>
        <taxon>Clostridium</taxon>
    </lineage>
</organism>
<dbReference type="InterPro" id="IPR051313">
    <property type="entry name" value="Bact_iron-sidero_bind"/>
</dbReference>
<keyword evidence="4 5" id="KW-0732">Signal</keyword>
<comment type="subcellular location">
    <subcellularLocation>
        <location evidence="1">Cell envelope</location>
    </subcellularLocation>
</comment>
<evidence type="ECO:0000259" key="6">
    <source>
        <dbReference type="PROSITE" id="PS50983"/>
    </source>
</evidence>
<accession>A0A1M5YY78</accession>